<comment type="similarity">
    <text evidence="1">Belongs to the bacterial solute-binding protein 9 family.</text>
</comment>
<evidence type="ECO:0000256" key="3">
    <source>
        <dbReference type="ARBA" id="ARBA00022729"/>
    </source>
</evidence>
<evidence type="ECO:0000256" key="2">
    <source>
        <dbReference type="ARBA" id="ARBA00022448"/>
    </source>
</evidence>
<comment type="caution">
    <text evidence="4">The sequence shown here is derived from an EMBL/GenBank/DDBJ whole genome shotgun (WGS) entry which is preliminary data.</text>
</comment>
<keyword evidence="5" id="KW-1185">Reference proteome</keyword>
<dbReference type="Gene3D" id="3.40.50.1980">
    <property type="entry name" value="Nitrogenase molybdenum iron protein domain"/>
    <property type="match status" value="1"/>
</dbReference>
<dbReference type="SUPFAM" id="SSF53807">
    <property type="entry name" value="Helical backbone' metal receptor"/>
    <property type="match status" value="1"/>
</dbReference>
<dbReference type="eggNOG" id="arCOG01005">
    <property type="taxonomic scope" value="Archaea"/>
</dbReference>
<dbReference type="InterPro" id="IPR050492">
    <property type="entry name" value="Bact_metal-bind_prot9"/>
</dbReference>
<organism evidence="4 5">
    <name type="scientific">Halococcus hamelinensis 100A6</name>
    <dbReference type="NCBI Taxonomy" id="1132509"/>
    <lineage>
        <taxon>Archaea</taxon>
        <taxon>Methanobacteriati</taxon>
        <taxon>Methanobacteriota</taxon>
        <taxon>Stenosarchaea group</taxon>
        <taxon>Halobacteria</taxon>
        <taxon>Halobacteriales</taxon>
        <taxon>Halococcaceae</taxon>
        <taxon>Halococcus</taxon>
    </lineage>
</organism>
<name>M0M945_9EURY</name>
<evidence type="ECO:0000313" key="4">
    <source>
        <dbReference type="EMBL" id="EMA42266.1"/>
    </source>
</evidence>
<dbReference type="PATRIC" id="fig|1132509.6.peg.3"/>
<dbReference type="EMBL" id="AOMB01000001">
    <property type="protein sequence ID" value="EMA42266.1"/>
    <property type="molecule type" value="Genomic_DNA"/>
</dbReference>
<keyword evidence="2" id="KW-0813">Transport</keyword>
<accession>M0M945</accession>
<feature type="non-terminal residue" evidence="4">
    <location>
        <position position="1"/>
    </location>
</feature>
<reference evidence="4 5" key="1">
    <citation type="journal article" date="2014" name="PLoS Genet.">
        <title>Phylogenetically driven sequencing of extremely halophilic archaea reveals strategies for static and dynamic osmo-response.</title>
        <authorList>
            <person name="Becker E.A."/>
            <person name="Seitzer P.M."/>
            <person name="Tritt A."/>
            <person name="Larsen D."/>
            <person name="Krusor M."/>
            <person name="Yao A.I."/>
            <person name="Wu D."/>
            <person name="Madern D."/>
            <person name="Eisen J.A."/>
            <person name="Darling A.E."/>
            <person name="Facciotti M.T."/>
        </authorList>
    </citation>
    <scope>NUCLEOTIDE SEQUENCE [LARGE SCALE GENOMIC DNA]</scope>
    <source>
        <strain evidence="4 5">100A6</strain>
    </source>
</reference>
<evidence type="ECO:0000313" key="5">
    <source>
        <dbReference type="Proteomes" id="UP000011566"/>
    </source>
</evidence>
<dbReference type="GO" id="GO:0046872">
    <property type="term" value="F:metal ion binding"/>
    <property type="evidence" value="ECO:0007669"/>
    <property type="project" value="InterPro"/>
</dbReference>
<dbReference type="InterPro" id="IPR006127">
    <property type="entry name" value="ZnuA-like"/>
</dbReference>
<proteinExistence type="inferred from homology"/>
<sequence length="107" mass="12030">AYQYLAERYGFEAETLTELSPDDQPTPRDIERAQEIVGEHDLEYVLADPLESQKAANQLVAETDAKEVLPLTAIPGQTQEWVDRGWGYVDIMEQVNLPTLVKALDAQ</sequence>
<dbReference type="OrthoDB" id="50488at2157"/>
<keyword evidence="3" id="KW-0732">Signal</keyword>
<dbReference type="PANTHER" id="PTHR42953:SF3">
    <property type="entry name" value="HIGH-AFFINITY ZINC UPTAKE SYSTEM PROTEIN ZNUA"/>
    <property type="match status" value="1"/>
</dbReference>
<dbReference type="AlphaFoldDB" id="M0M945"/>
<protein>
    <submittedName>
        <fullName evidence="4">Zinc ABC transporter substrate-binding protein</fullName>
    </submittedName>
</protein>
<dbReference type="PANTHER" id="PTHR42953">
    <property type="entry name" value="HIGH-AFFINITY ZINC UPTAKE SYSTEM PROTEIN ZNUA-RELATED"/>
    <property type="match status" value="1"/>
</dbReference>
<dbReference type="RefSeq" id="WP_007689554.1">
    <property type="nucleotide sequence ID" value="NZ_AOMB01000001.1"/>
</dbReference>
<dbReference type="GO" id="GO:0030001">
    <property type="term" value="P:metal ion transport"/>
    <property type="evidence" value="ECO:0007669"/>
    <property type="project" value="InterPro"/>
</dbReference>
<evidence type="ECO:0000256" key="1">
    <source>
        <dbReference type="ARBA" id="ARBA00011028"/>
    </source>
</evidence>
<gene>
    <name evidence="4" type="ORF">C447_00015</name>
</gene>
<dbReference type="Pfam" id="PF01297">
    <property type="entry name" value="ZnuA"/>
    <property type="match status" value="1"/>
</dbReference>
<dbReference type="Proteomes" id="UP000011566">
    <property type="component" value="Unassembled WGS sequence"/>
</dbReference>